<keyword evidence="1" id="KW-0732">Signal</keyword>
<dbReference type="EMBL" id="FWXD01000004">
    <property type="protein sequence ID" value="SMC20206.1"/>
    <property type="molecule type" value="Genomic_DNA"/>
</dbReference>
<evidence type="ECO:0000313" key="2">
    <source>
        <dbReference type="EMBL" id="SMC20206.1"/>
    </source>
</evidence>
<dbReference type="Gene3D" id="3.40.190.10">
    <property type="entry name" value="Periplasmic binding protein-like II"/>
    <property type="match status" value="2"/>
</dbReference>
<dbReference type="PANTHER" id="PTHR38834:SF3">
    <property type="entry name" value="SOLUTE-BINDING PROTEIN FAMILY 3_N-TERMINAL DOMAIN-CONTAINING PROTEIN"/>
    <property type="match status" value="1"/>
</dbReference>
<gene>
    <name evidence="2" type="ORF">SAMN02745857_00862</name>
</gene>
<feature type="signal peptide" evidence="1">
    <location>
        <begin position="1"/>
        <end position="38"/>
    </location>
</feature>
<proteinExistence type="predicted"/>
<dbReference type="PROSITE" id="PS51257">
    <property type="entry name" value="PROKAR_LIPOPROTEIN"/>
    <property type="match status" value="1"/>
</dbReference>
<evidence type="ECO:0000256" key="1">
    <source>
        <dbReference type="SAM" id="SignalP"/>
    </source>
</evidence>
<sequence>MTKGRNSLGAQGVALRAGRAWRAALTCVLLAACGMAGAAEWQVYTHSLGTEANEVDGVLRGRAHAGKRAFYLELYRALAQALGIHAEVREVPFARGLFIVQHEEGIAFFNVSRTEEREGTMRWVGPISDETDYLYENARHPSGIKVLADAQDKTVCVLNGNVNDKALSRQGFARLVRNISYESCLRMLAAGRVDFVATAEFGLPQRLHNARIDPAMVARTPVVVNRASGYIALSSSVPDAEHQRWQQAFDKLRHSGRYQKLLEQYLD</sequence>
<dbReference type="Proteomes" id="UP000192761">
    <property type="component" value="Unassembled WGS sequence"/>
</dbReference>
<evidence type="ECO:0000313" key="3">
    <source>
        <dbReference type="Proteomes" id="UP000192761"/>
    </source>
</evidence>
<protein>
    <submittedName>
        <fullName evidence="2">Extracellular solute-binding protein, family 3</fullName>
    </submittedName>
</protein>
<feature type="chain" id="PRO_5013139644" evidence="1">
    <location>
        <begin position="39"/>
        <end position="267"/>
    </location>
</feature>
<dbReference type="PANTHER" id="PTHR38834">
    <property type="entry name" value="PERIPLASMIC SUBSTRATE BINDING PROTEIN FAMILY 3"/>
    <property type="match status" value="1"/>
</dbReference>
<name>A0A1W1X8E5_9NEIS</name>
<accession>A0A1W1X8E5</accession>
<dbReference type="SUPFAM" id="SSF53850">
    <property type="entry name" value="Periplasmic binding protein-like II"/>
    <property type="match status" value="1"/>
</dbReference>
<dbReference type="AlphaFoldDB" id="A0A1W1X8E5"/>
<reference evidence="2 3" key="1">
    <citation type="submission" date="2017-04" db="EMBL/GenBank/DDBJ databases">
        <authorList>
            <person name="Afonso C.L."/>
            <person name="Miller P.J."/>
            <person name="Scott M.A."/>
            <person name="Spackman E."/>
            <person name="Goraichik I."/>
            <person name="Dimitrov K.M."/>
            <person name="Suarez D.L."/>
            <person name="Swayne D.E."/>
        </authorList>
    </citation>
    <scope>NUCLEOTIDE SEQUENCE [LARGE SCALE GENOMIC DNA]</scope>
    <source>
        <strain evidence="2 3">DSM 23236</strain>
    </source>
</reference>
<keyword evidence="3" id="KW-1185">Reference proteome</keyword>
<organism evidence="2 3">
    <name type="scientific">Andreprevotia lacus DSM 23236</name>
    <dbReference type="NCBI Taxonomy" id="1121001"/>
    <lineage>
        <taxon>Bacteria</taxon>
        <taxon>Pseudomonadati</taxon>
        <taxon>Pseudomonadota</taxon>
        <taxon>Betaproteobacteria</taxon>
        <taxon>Neisseriales</taxon>
        <taxon>Chitinibacteraceae</taxon>
        <taxon>Andreprevotia</taxon>
    </lineage>
</organism>
<dbReference type="STRING" id="1121001.SAMN02745857_00862"/>